<dbReference type="InterPro" id="IPR015510">
    <property type="entry name" value="PGRP"/>
</dbReference>
<dbReference type="InterPro" id="IPR006311">
    <property type="entry name" value="TAT_signal"/>
</dbReference>
<feature type="domain" description="Peptidoglycan recognition protein family" evidence="3">
    <location>
        <begin position="44"/>
        <end position="210"/>
    </location>
</feature>
<dbReference type="GO" id="GO:0008745">
    <property type="term" value="F:N-acetylmuramoyl-L-alanine amidase activity"/>
    <property type="evidence" value="ECO:0007669"/>
    <property type="project" value="InterPro"/>
</dbReference>
<dbReference type="CDD" id="cd06583">
    <property type="entry name" value="PGRP"/>
    <property type="match status" value="1"/>
</dbReference>
<reference evidence="4 5" key="1">
    <citation type="submission" date="2015-07" db="EMBL/GenBank/DDBJ databases">
        <title>Genome sequencing of Kibdelosporangium phytohabitans.</title>
        <authorList>
            <person name="Qin S."/>
            <person name="Xing K."/>
        </authorList>
    </citation>
    <scope>NUCLEOTIDE SEQUENCE [LARGE SCALE GENOMIC DNA]</scope>
    <source>
        <strain evidence="4 5">KLBMP1111</strain>
    </source>
</reference>
<dbReference type="KEGG" id="kphy:AOZ06_17895"/>
<protein>
    <recommendedName>
        <fullName evidence="3">Peptidoglycan recognition protein family domain-containing protein</fullName>
    </recommendedName>
</protein>
<dbReference type="RefSeq" id="WP_054290445.1">
    <property type="nucleotide sequence ID" value="NZ_CP012752.1"/>
</dbReference>
<feature type="chain" id="PRO_5038577120" description="Peptidoglycan recognition protein family domain-containing protein" evidence="2">
    <location>
        <begin position="28"/>
        <end position="248"/>
    </location>
</feature>
<evidence type="ECO:0000313" key="4">
    <source>
        <dbReference type="EMBL" id="ALG08538.1"/>
    </source>
</evidence>
<dbReference type="Gene3D" id="3.40.80.10">
    <property type="entry name" value="Peptidoglycan recognition protein-like"/>
    <property type="match status" value="1"/>
</dbReference>
<dbReference type="SMART" id="SM00701">
    <property type="entry name" value="PGRP"/>
    <property type="match status" value="1"/>
</dbReference>
<dbReference type="STRING" id="860235.AOZ06_17895"/>
<dbReference type="InterPro" id="IPR036505">
    <property type="entry name" value="Amidase/PGRP_sf"/>
</dbReference>
<dbReference type="PROSITE" id="PS51318">
    <property type="entry name" value="TAT"/>
    <property type="match status" value="1"/>
</dbReference>
<dbReference type="EMBL" id="CP012752">
    <property type="protein sequence ID" value="ALG08538.1"/>
    <property type="molecule type" value="Genomic_DNA"/>
</dbReference>
<dbReference type="PANTHER" id="PTHR11022:SF41">
    <property type="entry name" value="PEPTIDOGLYCAN-RECOGNITION PROTEIN LC-RELATED"/>
    <property type="match status" value="1"/>
</dbReference>
<evidence type="ECO:0000256" key="2">
    <source>
        <dbReference type="SAM" id="SignalP"/>
    </source>
</evidence>
<comment type="similarity">
    <text evidence="1">Belongs to the N-acetylmuramoyl-L-alanine amidase 2 family.</text>
</comment>
<organism evidence="4 5">
    <name type="scientific">Kibdelosporangium phytohabitans</name>
    <dbReference type="NCBI Taxonomy" id="860235"/>
    <lineage>
        <taxon>Bacteria</taxon>
        <taxon>Bacillati</taxon>
        <taxon>Actinomycetota</taxon>
        <taxon>Actinomycetes</taxon>
        <taxon>Pseudonocardiales</taxon>
        <taxon>Pseudonocardiaceae</taxon>
        <taxon>Kibdelosporangium</taxon>
    </lineage>
</organism>
<dbReference type="AlphaFoldDB" id="A0A0N9HTP8"/>
<dbReference type="Proteomes" id="UP000063699">
    <property type="component" value="Chromosome"/>
</dbReference>
<dbReference type="SUPFAM" id="SSF55846">
    <property type="entry name" value="N-acetylmuramoyl-L-alanine amidase-like"/>
    <property type="match status" value="1"/>
</dbReference>
<evidence type="ECO:0000256" key="1">
    <source>
        <dbReference type="ARBA" id="ARBA00007553"/>
    </source>
</evidence>
<dbReference type="GO" id="GO:0009253">
    <property type="term" value="P:peptidoglycan catabolic process"/>
    <property type="evidence" value="ECO:0007669"/>
    <property type="project" value="InterPro"/>
</dbReference>
<evidence type="ECO:0000259" key="3">
    <source>
        <dbReference type="SMART" id="SM00701"/>
    </source>
</evidence>
<dbReference type="OrthoDB" id="514320at2"/>
<proteinExistence type="inferred from homology"/>
<evidence type="ECO:0000313" key="5">
    <source>
        <dbReference type="Proteomes" id="UP000063699"/>
    </source>
</evidence>
<sequence length="248" mass="26428">MITRRSLLIGSAAAVTTGMAWAPTARAAACGPNVELRATPELVVTVRTRSGWGADESYRFKDGKEAWTPEYFKPQTLTVHHEGVGTGGDPAVRVRGIHKLHAVDNGWGDIGYHLLIGSDGVIFEGRWSGDDCVPVFAGSGVYPVNAAHVVNFNASNIGVCLINNLNTVEPTPAALESLARVAAVLSVRCGLDPLGTTNYVNPINGKRKTVPTMSLHRDWADTECPGAKLVPKIPQVKARVAELVKASR</sequence>
<dbReference type="PANTHER" id="PTHR11022">
    <property type="entry name" value="PEPTIDOGLYCAN RECOGNITION PROTEIN"/>
    <property type="match status" value="1"/>
</dbReference>
<gene>
    <name evidence="4" type="ORF">AOZ06_17895</name>
</gene>
<accession>A0A0N9HTP8</accession>
<dbReference type="GO" id="GO:0008270">
    <property type="term" value="F:zinc ion binding"/>
    <property type="evidence" value="ECO:0007669"/>
    <property type="project" value="InterPro"/>
</dbReference>
<dbReference type="InterPro" id="IPR002502">
    <property type="entry name" value="Amidase_domain"/>
</dbReference>
<keyword evidence="5" id="KW-1185">Reference proteome</keyword>
<keyword evidence="2" id="KW-0732">Signal</keyword>
<dbReference type="InterPro" id="IPR006619">
    <property type="entry name" value="PGRP_domain_met/bac"/>
</dbReference>
<feature type="signal peptide" evidence="2">
    <location>
        <begin position="1"/>
        <end position="27"/>
    </location>
</feature>
<dbReference type="Pfam" id="PF01510">
    <property type="entry name" value="Amidase_2"/>
    <property type="match status" value="1"/>
</dbReference>
<name>A0A0N9HTP8_9PSEU</name>